<feature type="compositionally biased region" description="Basic and acidic residues" evidence="1">
    <location>
        <begin position="24"/>
        <end position="33"/>
    </location>
</feature>
<keyword evidence="3" id="KW-1185">Reference proteome</keyword>
<gene>
    <name evidence="2" type="ORF">I596_2733</name>
</gene>
<dbReference type="EMBL" id="CP015249">
    <property type="protein sequence ID" value="ANB18728.1"/>
    <property type="molecule type" value="Genomic_DNA"/>
</dbReference>
<dbReference type="KEGG" id="dko:I596_2733"/>
<organism evidence="2 3">
    <name type="scientific">Dokdonella koreensis DS-123</name>
    <dbReference type="NCBI Taxonomy" id="1300342"/>
    <lineage>
        <taxon>Bacteria</taxon>
        <taxon>Pseudomonadati</taxon>
        <taxon>Pseudomonadota</taxon>
        <taxon>Gammaproteobacteria</taxon>
        <taxon>Lysobacterales</taxon>
        <taxon>Rhodanobacteraceae</taxon>
        <taxon>Dokdonella</taxon>
    </lineage>
</organism>
<accession>A0A160DVX5</accession>
<feature type="region of interest" description="Disordered" evidence="1">
    <location>
        <begin position="1"/>
        <end position="40"/>
    </location>
</feature>
<dbReference type="STRING" id="1300342.I596_2733"/>
<protein>
    <submittedName>
        <fullName evidence="2">Uncharacterized protein</fullName>
    </submittedName>
</protein>
<dbReference type="AlphaFoldDB" id="A0A160DVX5"/>
<reference evidence="2 3" key="1">
    <citation type="submission" date="2016-04" db="EMBL/GenBank/DDBJ databases">
        <title>Complete genome sequence of Dokdonella koreensis DS-123T.</title>
        <authorList>
            <person name="Kim J.F."/>
            <person name="Lee H."/>
            <person name="Kwak M.-J."/>
        </authorList>
    </citation>
    <scope>NUCLEOTIDE SEQUENCE [LARGE SCALE GENOMIC DNA]</scope>
    <source>
        <strain evidence="2 3">DS-123</strain>
    </source>
</reference>
<evidence type="ECO:0000313" key="3">
    <source>
        <dbReference type="Proteomes" id="UP000076830"/>
    </source>
</evidence>
<proteinExistence type="predicted"/>
<evidence type="ECO:0000313" key="2">
    <source>
        <dbReference type="EMBL" id="ANB18728.1"/>
    </source>
</evidence>
<dbReference type="Proteomes" id="UP000076830">
    <property type="component" value="Chromosome"/>
</dbReference>
<name>A0A160DVX5_9GAMM</name>
<sequence>MSCQGNVADVCGAVGHGRSSRVQEGPDRPSRDAGRRRRPAIRRVIVAAAPALSANRREVRGTACPAGSGGATCAAGSRPVIGAASRAVRDTAARTAG</sequence>
<evidence type="ECO:0000256" key="1">
    <source>
        <dbReference type="SAM" id="MobiDB-lite"/>
    </source>
</evidence>